<dbReference type="EMBL" id="CADCTQ010000270">
    <property type="protein sequence ID" value="CAA9273188.1"/>
    <property type="molecule type" value="Genomic_DNA"/>
</dbReference>
<accession>A0A6J4J8H5</accession>
<organism evidence="1">
    <name type="scientific">uncultured Cytophagales bacterium</name>
    <dbReference type="NCBI Taxonomy" id="158755"/>
    <lineage>
        <taxon>Bacteria</taxon>
        <taxon>Pseudomonadati</taxon>
        <taxon>Bacteroidota</taxon>
        <taxon>Sphingobacteriia</taxon>
        <taxon>Sphingobacteriales</taxon>
        <taxon>environmental samples</taxon>
    </lineage>
</organism>
<reference evidence="1" key="1">
    <citation type="submission" date="2020-02" db="EMBL/GenBank/DDBJ databases">
        <authorList>
            <person name="Meier V. D."/>
        </authorList>
    </citation>
    <scope>NUCLEOTIDE SEQUENCE</scope>
    <source>
        <strain evidence="1">AVDCRST_MAG56</strain>
    </source>
</reference>
<evidence type="ECO:0000313" key="1">
    <source>
        <dbReference type="EMBL" id="CAA9273188.1"/>
    </source>
</evidence>
<proteinExistence type="predicted"/>
<sequence>MEKLFGNKFIEIWYDQENHWLYSKWQDYQTMESIQTGGEELVRHLKEKSCSKILNDNVLVKGTWTFAADWTTNVWFPQIVQAGLKHFAWVYSPDIFSRFSSEKAIKNNPGQIVRYFHSIDDGKEWLRSQ</sequence>
<dbReference type="AlphaFoldDB" id="A0A6J4J8H5"/>
<gene>
    <name evidence="1" type="ORF">AVDCRST_MAG56-3315</name>
</gene>
<name>A0A6J4J8H5_9SPHI</name>
<protein>
    <recommendedName>
        <fullName evidence="2">STAS/SEC14 domain-containing protein</fullName>
    </recommendedName>
</protein>
<evidence type="ECO:0008006" key="2">
    <source>
        <dbReference type="Google" id="ProtNLM"/>
    </source>
</evidence>